<reference evidence="2" key="2">
    <citation type="submission" date="2023-06" db="EMBL/GenBank/DDBJ databases">
        <authorList>
            <consortium name="Lawrence Berkeley National Laboratory"/>
            <person name="Haridas S."/>
            <person name="Hensen N."/>
            <person name="Bonometti L."/>
            <person name="Westerberg I."/>
            <person name="Brannstrom I.O."/>
            <person name="Guillou S."/>
            <person name="Cros-Aarteil S."/>
            <person name="Calhoun S."/>
            <person name="Kuo A."/>
            <person name="Mondo S."/>
            <person name="Pangilinan J."/>
            <person name="Riley R."/>
            <person name="Labutti K."/>
            <person name="Andreopoulos B."/>
            <person name="Lipzen A."/>
            <person name="Chen C."/>
            <person name="Yanf M."/>
            <person name="Daum C."/>
            <person name="Ng V."/>
            <person name="Clum A."/>
            <person name="Steindorff A."/>
            <person name="Ohm R."/>
            <person name="Martin F."/>
            <person name="Silar P."/>
            <person name="Natvig D."/>
            <person name="Lalanne C."/>
            <person name="Gautier V."/>
            <person name="Ament-Velasquez S.L."/>
            <person name="Kruys A."/>
            <person name="Hutchinson M.I."/>
            <person name="Powell A.J."/>
            <person name="Barry K."/>
            <person name="Miller A.N."/>
            <person name="Grigoriev I.V."/>
            <person name="Debuchy R."/>
            <person name="Gladieux P."/>
            <person name="Thoren M.H."/>
            <person name="Johannesson H."/>
        </authorList>
    </citation>
    <scope>NUCLEOTIDE SEQUENCE</scope>
    <source>
        <strain evidence="2">CBS 560.94</strain>
    </source>
</reference>
<feature type="compositionally biased region" description="Acidic residues" evidence="1">
    <location>
        <begin position="334"/>
        <end position="356"/>
    </location>
</feature>
<feature type="compositionally biased region" description="Polar residues" evidence="1">
    <location>
        <begin position="62"/>
        <end position="82"/>
    </location>
</feature>
<evidence type="ECO:0000313" key="3">
    <source>
        <dbReference type="Proteomes" id="UP001278500"/>
    </source>
</evidence>
<feature type="region of interest" description="Disordered" evidence="1">
    <location>
        <begin position="280"/>
        <end position="356"/>
    </location>
</feature>
<dbReference type="Proteomes" id="UP001278500">
    <property type="component" value="Unassembled WGS sequence"/>
</dbReference>
<dbReference type="RefSeq" id="XP_062676516.1">
    <property type="nucleotide sequence ID" value="XM_062830321.1"/>
</dbReference>
<protein>
    <submittedName>
        <fullName evidence="2">Uncharacterized protein</fullName>
    </submittedName>
</protein>
<comment type="caution">
    <text evidence="2">The sequence shown here is derived from an EMBL/GenBank/DDBJ whole genome shotgun (WGS) entry which is preliminary data.</text>
</comment>
<feature type="region of interest" description="Disordered" evidence="1">
    <location>
        <begin position="1"/>
        <end position="238"/>
    </location>
</feature>
<accession>A0AAE0J0E2</accession>
<feature type="compositionally biased region" description="Polar residues" evidence="1">
    <location>
        <begin position="307"/>
        <end position="326"/>
    </location>
</feature>
<feature type="compositionally biased region" description="Acidic residues" evidence="1">
    <location>
        <begin position="227"/>
        <end position="238"/>
    </location>
</feature>
<feature type="compositionally biased region" description="Basic and acidic residues" evidence="1">
    <location>
        <begin position="34"/>
        <end position="46"/>
    </location>
</feature>
<feature type="compositionally biased region" description="Acidic residues" evidence="1">
    <location>
        <begin position="280"/>
        <end position="297"/>
    </location>
</feature>
<dbReference type="AlphaFoldDB" id="A0AAE0J0E2"/>
<sequence length="372" mass="40186">MAHENFESSPPKSASSVSQEAHESRGPTRPKPAQKAEDQRRGRGDAEGSSNGDYISDDKKSPTPTNEYNSPEPQQPSRSANILPSIGVSHHQGHSEGNVPPLEGMNDTTVDTIERGPIRTSSACPELTTLERHTSSTSSTQRSRESSVEDDINNSLLPHSASSPSPSPIQPQDSSPSPSLLLAELPYLSPTPASSATASSTPPASIWVNFSPSSASGSSSYTSISEGDSEDEDWDDEMFNLWNDALEQNPGPHVDVLGLVLEAVVNPHWQGPAAAVQEEVEATFVDDGEGEDSDGDDHDSGEHTESGSDSESSPGTPSQQEFQSYIWSEPRDQEPEDTYYTSDDEVDNSDDYDDPEWAFEEQHSLEAQCRVQ</sequence>
<feature type="compositionally biased region" description="Low complexity" evidence="1">
    <location>
        <begin position="8"/>
        <end position="18"/>
    </location>
</feature>
<reference evidence="2" key="1">
    <citation type="journal article" date="2023" name="Mol. Phylogenet. Evol.">
        <title>Genome-scale phylogeny and comparative genomics of the fungal order Sordariales.</title>
        <authorList>
            <person name="Hensen N."/>
            <person name="Bonometti L."/>
            <person name="Westerberg I."/>
            <person name="Brannstrom I.O."/>
            <person name="Guillou S."/>
            <person name="Cros-Aarteil S."/>
            <person name="Calhoun S."/>
            <person name="Haridas S."/>
            <person name="Kuo A."/>
            <person name="Mondo S."/>
            <person name="Pangilinan J."/>
            <person name="Riley R."/>
            <person name="LaButti K."/>
            <person name="Andreopoulos B."/>
            <person name="Lipzen A."/>
            <person name="Chen C."/>
            <person name="Yan M."/>
            <person name="Daum C."/>
            <person name="Ng V."/>
            <person name="Clum A."/>
            <person name="Steindorff A."/>
            <person name="Ohm R.A."/>
            <person name="Martin F."/>
            <person name="Silar P."/>
            <person name="Natvig D.O."/>
            <person name="Lalanne C."/>
            <person name="Gautier V."/>
            <person name="Ament-Velasquez S.L."/>
            <person name="Kruys A."/>
            <person name="Hutchinson M.I."/>
            <person name="Powell A.J."/>
            <person name="Barry K."/>
            <person name="Miller A.N."/>
            <person name="Grigoriev I.V."/>
            <person name="Debuchy R."/>
            <person name="Gladieux P."/>
            <person name="Hiltunen Thoren M."/>
            <person name="Johannesson H."/>
        </authorList>
    </citation>
    <scope>NUCLEOTIDE SEQUENCE</scope>
    <source>
        <strain evidence="2">CBS 560.94</strain>
    </source>
</reference>
<dbReference type="EMBL" id="JAUEPP010000011">
    <property type="protein sequence ID" value="KAK3334350.1"/>
    <property type="molecule type" value="Genomic_DNA"/>
</dbReference>
<evidence type="ECO:0000313" key="2">
    <source>
        <dbReference type="EMBL" id="KAK3334350.1"/>
    </source>
</evidence>
<keyword evidence="3" id="KW-1185">Reference proteome</keyword>
<name>A0AAE0J0E2_9PEZI</name>
<dbReference type="GeneID" id="87867475"/>
<feature type="compositionally biased region" description="Low complexity" evidence="1">
    <location>
        <begin position="155"/>
        <end position="226"/>
    </location>
</feature>
<organism evidence="2 3">
    <name type="scientific">Neurospora tetraspora</name>
    <dbReference type="NCBI Taxonomy" id="94610"/>
    <lineage>
        <taxon>Eukaryota</taxon>
        <taxon>Fungi</taxon>
        <taxon>Dikarya</taxon>
        <taxon>Ascomycota</taxon>
        <taxon>Pezizomycotina</taxon>
        <taxon>Sordariomycetes</taxon>
        <taxon>Sordariomycetidae</taxon>
        <taxon>Sordariales</taxon>
        <taxon>Sordariaceae</taxon>
        <taxon>Neurospora</taxon>
    </lineage>
</organism>
<evidence type="ECO:0000256" key="1">
    <source>
        <dbReference type="SAM" id="MobiDB-lite"/>
    </source>
</evidence>
<gene>
    <name evidence="2" type="ORF">B0H65DRAFT_566350</name>
</gene>
<proteinExistence type="predicted"/>